<evidence type="ECO:0000313" key="1">
    <source>
        <dbReference type="EMBL" id="CAH2404161.1"/>
    </source>
</evidence>
<proteinExistence type="predicted"/>
<gene>
    <name evidence="1" type="ORF">MES5069_400143</name>
</gene>
<accession>A0ABM9E5Z9</accession>
<reference evidence="1 2" key="1">
    <citation type="submission" date="2022-03" db="EMBL/GenBank/DDBJ databases">
        <authorList>
            <person name="Brunel B."/>
        </authorList>
    </citation>
    <scope>NUCLEOTIDE SEQUENCE [LARGE SCALE GENOMIC DNA]</scope>
    <source>
        <strain evidence="1">STM5069sample</strain>
    </source>
</reference>
<sequence length="71" mass="7958">MRLEKKDFPLIRVREHLETGPIVLMASHHKGYSNNHDDGLAHDDAVLASAAWLLHLGRHRSHSAIGESRDA</sequence>
<comment type="caution">
    <text evidence="1">The sequence shown here is derived from an EMBL/GenBank/DDBJ whole genome shotgun (WGS) entry which is preliminary data.</text>
</comment>
<organism evidence="1 2">
    <name type="scientific">Mesorhizobium escarrei</name>
    <dbReference type="NCBI Taxonomy" id="666018"/>
    <lineage>
        <taxon>Bacteria</taxon>
        <taxon>Pseudomonadati</taxon>
        <taxon>Pseudomonadota</taxon>
        <taxon>Alphaproteobacteria</taxon>
        <taxon>Hyphomicrobiales</taxon>
        <taxon>Phyllobacteriaceae</taxon>
        <taxon>Mesorhizobium</taxon>
    </lineage>
</organism>
<name>A0ABM9E5Z9_9HYPH</name>
<dbReference type="EMBL" id="CAKXZT010000136">
    <property type="protein sequence ID" value="CAH2404161.1"/>
    <property type="molecule type" value="Genomic_DNA"/>
</dbReference>
<dbReference type="Proteomes" id="UP001153050">
    <property type="component" value="Unassembled WGS sequence"/>
</dbReference>
<evidence type="ECO:0000313" key="2">
    <source>
        <dbReference type="Proteomes" id="UP001153050"/>
    </source>
</evidence>
<protein>
    <submittedName>
        <fullName evidence="1">Uncharacterized protein</fullName>
    </submittedName>
</protein>
<keyword evidence="2" id="KW-1185">Reference proteome</keyword>